<evidence type="ECO:0000256" key="1">
    <source>
        <dbReference type="SAM" id="MobiDB-lite"/>
    </source>
</evidence>
<evidence type="ECO:0000313" key="2">
    <source>
        <dbReference type="EMBL" id="OGH88754.1"/>
    </source>
</evidence>
<protein>
    <submittedName>
        <fullName evidence="2">Uncharacterized protein</fullName>
    </submittedName>
</protein>
<accession>A0A1F6NYL8</accession>
<reference evidence="2 3" key="1">
    <citation type="journal article" date="2016" name="Nat. Commun.">
        <title>Thousands of microbial genomes shed light on interconnected biogeochemical processes in an aquifer system.</title>
        <authorList>
            <person name="Anantharaman K."/>
            <person name="Brown C.T."/>
            <person name="Hug L.A."/>
            <person name="Sharon I."/>
            <person name="Castelle C.J."/>
            <person name="Probst A.J."/>
            <person name="Thomas B.C."/>
            <person name="Singh A."/>
            <person name="Wilkins M.J."/>
            <person name="Karaoz U."/>
            <person name="Brodie E.L."/>
            <person name="Williams K.H."/>
            <person name="Hubbard S.S."/>
            <person name="Banfield J.F."/>
        </authorList>
    </citation>
    <scope>NUCLEOTIDE SEQUENCE [LARGE SCALE GENOMIC DNA]</scope>
</reference>
<name>A0A1F6NYL8_9BACT</name>
<dbReference type="Proteomes" id="UP000177907">
    <property type="component" value="Unassembled WGS sequence"/>
</dbReference>
<organism evidence="2 3">
    <name type="scientific">Candidatus Magasanikbacteria bacterium RIFOXYC2_FULL_42_28</name>
    <dbReference type="NCBI Taxonomy" id="1798704"/>
    <lineage>
        <taxon>Bacteria</taxon>
        <taxon>Candidatus Magasanikiibacteriota</taxon>
    </lineage>
</organism>
<sequence length="74" mass="8409">MSGKNNLGRLSELAEELRRPPSEQAGDTWEDGTNIDWGELTAENDKLMASLRKRAENGDEEARQTLEDFYKNLP</sequence>
<dbReference type="AlphaFoldDB" id="A0A1F6NYL8"/>
<evidence type="ECO:0000313" key="3">
    <source>
        <dbReference type="Proteomes" id="UP000177907"/>
    </source>
</evidence>
<dbReference type="STRING" id="1798704.A3J93_01530"/>
<gene>
    <name evidence="2" type="ORF">A3J93_01530</name>
</gene>
<feature type="region of interest" description="Disordered" evidence="1">
    <location>
        <begin position="54"/>
        <end position="74"/>
    </location>
</feature>
<feature type="region of interest" description="Disordered" evidence="1">
    <location>
        <begin position="1"/>
        <end position="36"/>
    </location>
</feature>
<dbReference type="EMBL" id="MFQZ01000001">
    <property type="protein sequence ID" value="OGH88754.1"/>
    <property type="molecule type" value="Genomic_DNA"/>
</dbReference>
<comment type="caution">
    <text evidence="2">The sequence shown here is derived from an EMBL/GenBank/DDBJ whole genome shotgun (WGS) entry which is preliminary data.</text>
</comment>
<proteinExistence type="predicted"/>